<comment type="caution">
    <text evidence="2">The sequence shown here is derived from an EMBL/GenBank/DDBJ whole genome shotgun (WGS) entry which is preliminary data.</text>
</comment>
<dbReference type="InterPro" id="IPR006502">
    <property type="entry name" value="PDDEXK-like"/>
</dbReference>
<feature type="region of interest" description="Disordered" evidence="1">
    <location>
        <begin position="17"/>
        <end position="44"/>
    </location>
</feature>
<dbReference type="PANTHER" id="PTHR31579">
    <property type="entry name" value="OS03G0796600 PROTEIN"/>
    <property type="match status" value="1"/>
</dbReference>
<organism evidence="2 3">
    <name type="scientific">Nepenthes gracilis</name>
    <name type="common">Slender pitcher plant</name>
    <dbReference type="NCBI Taxonomy" id="150966"/>
    <lineage>
        <taxon>Eukaryota</taxon>
        <taxon>Viridiplantae</taxon>
        <taxon>Streptophyta</taxon>
        <taxon>Embryophyta</taxon>
        <taxon>Tracheophyta</taxon>
        <taxon>Spermatophyta</taxon>
        <taxon>Magnoliopsida</taxon>
        <taxon>eudicotyledons</taxon>
        <taxon>Gunneridae</taxon>
        <taxon>Pentapetalae</taxon>
        <taxon>Caryophyllales</taxon>
        <taxon>Nepenthaceae</taxon>
        <taxon>Nepenthes</taxon>
    </lineage>
</organism>
<dbReference type="EMBL" id="BSYO01000005">
    <property type="protein sequence ID" value="GMH05263.1"/>
    <property type="molecule type" value="Genomic_DNA"/>
</dbReference>
<dbReference type="NCBIfam" id="TIGR01615">
    <property type="entry name" value="A_thal_3542"/>
    <property type="match status" value="1"/>
</dbReference>
<evidence type="ECO:0000313" key="2">
    <source>
        <dbReference type="EMBL" id="GMH05263.1"/>
    </source>
</evidence>
<dbReference type="Pfam" id="PF04720">
    <property type="entry name" value="PDDEXK_6"/>
    <property type="match status" value="1"/>
</dbReference>
<evidence type="ECO:0000313" key="3">
    <source>
        <dbReference type="Proteomes" id="UP001279734"/>
    </source>
</evidence>
<keyword evidence="3" id="KW-1185">Reference proteome</keyword>
<dbReference type="AlphaFoldDB" id="A0AAD3XHZ5"/>
<evidence type="ECO:0000256" key="1">
    <source>
        <dbReference type="SAM" id="MobiDB-lite"/>
    </source>
</evidence>
<gene>
    <name evidence="2" type="ORF">Nepgr_007103</name>
</gene>
<dbReference type="Proteomes" id="UP001279734">
    <property type="component" value="Unassembled WGS sequence"/>
</dbReference>
<evidence type="ECO:0008006" key="4">
    <source>
        <dbReference type="Google" id="ProtNLM"/>
    </source>
</evidence>
<sequence length="303" mass="33913">MEKIPVKFKRVAAEFEQAARQRRPCETNSSEYRSAEEEEDGDLSELVNSFIDGDDEETNLIENERRKEVEENDDGSDGGMKELLLSLVGGDGGSGSGGRVLERRIRDEIEVGCRVIAENCTRNGFKRQLMAYLREKGYDAGLCKSRWGKTGRRPAGDYEYIDVNAAGTRYIAEVFLAGEFQIARPTARYTSLVDMLPSVFFGSEEELKQIVSLMSAAVKQSLKSVELHVPPWRRSWYMQAKWFGPYKRTTHPVPEKIPRDGSPTNKRSVGFEASPAISYNCREDFAGNAGFRTGLLAAALQGK</sequence>
<name>A0AAD3XHZ5_NEPGR</name>
<proteinExistence type="predicted"/>
<protein>
    <recommendedName>
        <fullName evidence="4">DUF506 family protein</fullName>
    </recommendedName>
</protein>
<accession>A0AAD3XHZ5</accession>
<dbReference type="PANTHER" id="PTHR31579:SF42">
    <property type="entry name" value="DUF506 FAMILY PROTEIN (DUF506)"/>
    <property type="match status" value="1"/>
</dbReference>
<reference evidence="2" key="1">
    <citation type="submission" date="2023-05" db="EMBL/GenBank/DDBJ databases">
        <title>Nepenthes gracilis genome sequencing.</title>
        <authorList>
            <person name="Fukushima K."/>
        </authorList>
    </citation>
    <scope>NUCLEOTIDE SEQUENCE</scope>
    <source>
        <strain evidence="2">SING2019-196</strain>
    </source>
</reference>